<dbReference type="SMART" id="SM00490">
    <property type="entry name" value="HELICc"/>
    <property type="match status" value="1"/>
</dbReference>
<dbReference type="Pfam" id="PF03368">
    <property type="entry name" value="Dicer_dimer"/>
    <property type="match status" value="1"/>
</dbReference>
<dbReference type="InterPro" id="IPR005034">
    <property type="entry name" value="Dicer_dimerisation"/>
</dbReference>
<evidence type="ECO:0000256" key="1">
    <source>
        <dbReference type="ARBA" id="ARBA00022721"/>
    </source>
</evidence>
<keyword evidence="3" id="KW-0547">Nucleotide-binding</keyword>
<evidence type="ECO:0000256" key="8">
    <source>
        <dbReference type="PROSITE-ProRule" id="PRU00657"/>
    </source>
</evidence>
<dbReference type="PROSITE" id="PS51327">
    <property type="entry name" value="DICER_DSRBF"/>
    <property type="match status" value="1"/>
</dbReference>
<comment type="similarity">
    <text evidence="8">Belongs to the helicase family. Dicer subfamily.</text>
</comment>
<dbReference type="GO" id="GO:0004525">
    <property type="term" value="F:ribonuclease III activity"/>
    <property type="evidence" value="ECO:0007669"/>
    <property type="project" value="InterPro"/>
</dbReference>
<dbReference type="GO" id="GO:0003723">
    <property type="term" value="F:RNA binding"/>
    <property type="evidence" value="ECO:0007669"/>
    <property type="project" value="UniProtKB-UniRule"/>
</dbReference>
<dbReference type="InterPro" id="IPR001650">
    <property type="entry name" value="Helicase_C-like"/>
</dbReference>
<proteinExistence type="inferred from homology"/>
<dbReference type="RefSeq" id="XP_028471071.1">
    <property type="nucleotide sequence ID" value="XM_028613351.1"/>
</dbReference>
<keyword evidence="6" id="KW-0067">ATP-binding</keyword>
<evidence type="ECO:0000256" key="3">
    <source>
        <dbReference type="ARBA" id="ARBA00022741"/>
    </source>
</evidence>
<dbReference type="PROSITE" id="PS51194">
    <property type="entry name" value="HELICASE_CTER"/>
    <property type="match status" value="1"/>
</dbReference>
<dbReference type="Gene3D" id="3.30.160.380">
    <property type="entry name" value="Dicer dimerisation domain"/>
    <property type="match status" value="1"/>
</dbReference>
<feature type="domain" description="RNase III" evidence="10">
    <location>
        <begin position="1068"/>
        <end position="1294"/>
    </location>
</feature>
<evidence type="ECO:0000256" key="5">
    <source>
        <dbReference type="ARBA" id="ARBA00022806"/>
    </source>
</evidence>
<evidence type="ECO:0000313" key="14">
    <source>
        <dbReference type="EMBL" id="ROT43265.1"/>
    </source>
</evidence>
<dbReference type="InterPro" id="IPR014001">
    <property type="entry name" value="Helicase_ATP-bd"/>
</dbReference>
<evidence type="ECO:0000313" key="15">
    <source>
        <dbReference type="Proteomes" id="UP000272025"/>
    </source>
</evidence>
<evidence type="ECO:0000256" key="6">
    <source>
        <dbReference type="ARBA" id="ARBA00022840"/>
    </source>
</evidence>
<keyword evidence="9" id="KW-0175">Coiled coil</keyword>
<dbReference type="GO" id="GO:0005524">
    <property type="term" value="F:ATP binding"/>
    <property type="evidence" value="ECO:0007669"/>
    <property type="project" value="UniProtKB-KW"/>
</dbReference>
<dbReference type="InterPro" id="IPR011545">
    <property type="entry name" value="DEAD/DEAH_box_helicase_dom"/>
</dbReference>
<dbReference type="GO" id="GO:0051607">
    <property type="term" value="P:defense response to virus"/>
    <property type="evidence" value="ECO:0007669"/>
    <property type="project" value="UniProtKB-KW"/>
</dbReference>
<evidence type="ECO:0000256" key="7">
    <source>
        <dbReference type="ARBA" id="ARBA00023118"/>
    </source>
</evidence>
<dbReference type="Proteomes" id="UP000272025">
    <property type="component" value="Unassembled WGS sequence"/>
</dbReference>
<dbReference type="GO" id="GO:0004386">
    <property type="term" value="F:helicase activity"/>
    <property type="evidence" value="ECO:0007669"/>
    <property type="project" value="UniProtKB-KW"/>
</dbReference>
<evidence type="ECO:0000259" key="10">
    <source>
        <dbReference type="PROSITE" id="PS50142"/>
    </source>
</evidence>
<feature type="domain" description="Dicer dsRNA-binding fold" evidence="13">
    <location>
        <begin position="524"/>
        <end position="621"/>
    </location>
</feature>
<feature type="domain" description="Helicase ATP-binding" evidence="11">
    <location>
        <begin position="1"/>
        <end position="166"/>
    </location>
</feature>
<protein>
    <submittedName>
        <fullName evidence="14">RNase3 domain-containing protein</fullName>
    </submittedName>
</protein>
<dbReference type="PANTHER" id="PTHR14950:SF37">
    <property type="entry name" value="ENDORIBONUCLEASE DICER"/>
    <property type="match status" value="1"/>
</dbReference>
<dbReference type="Pfam" id="PF00636">
    <property type="entry name" value="Ribonuclease_3"/>
    <property type="match status" value="2"/>
</dbReference>
<evidence type="ECO:0000256" key="4">
    <source>
        <dbReference type="ARBA" id="ARBA00022801"/>
    </source>
</evidence>
<keyword evidence="7" id="KW-0051">Antiviral defense</keyword>
<dbReference type="PROSITE" id="PS00517">
    <property type="entry name" value="RNASE_3_1"/>
    <property type="match status" value="1"/>
</dbReference>
<feature type="domain" description="Helicase C-terminal" evidence="12">
    <location>
        <begin position="332"/>
        <end position="494"/>
    </location>
</feature>
<evidence type="ECO:0000256" key="9">
    <source>
        <dbReference type="SAM" id="Coils"/>
    </source>
</evidence>
<reference evidence="14 15" key="1">
    <citation type="journal article" date="2018" name="Mol. Ecol.">
        <title>The obligate alkalophilic soda-lake fungus Sodiomyces alkalinus has shifted to a protein diet.</title>
        <authorList>
            <person name="Grum-Grzhimaylo A.A."/>
            <person name="Falkoski D.L."/>
            <person name="van den Heuvel J."/>
            <person name="Valero-Jimenez C.A."/>
            <person name="Min B."/>
            <person name="Choi I.G."/>
            <person name="Lipzen A."/>
            <person name="Daum C.G."/>
            <person name="Aanen D.K."/>
            <person name="Tsang A."/>
            <person name="Henrissat B."/>
            <person name="Bilanenko E.N."/>
            <person name="de Vries R.P."/>
            <person name="van Kan J.A.L."/>
            <person name="Grigoriev I.V."/>
            <person name="Debets A.J.M."/>
        </authorList>
    </citation>
    <scope>NUCLEOTIDE SEQUENCE [LARGE SCALE GENOMIC DNA]</scope>
    <source>
        <strain evidence="14 15">F11</strain>
    </source>
</reference>
<dbReference type="GO" id="GO:0030422">
    <property type="term" value="P:siRNA processing"/>
    <property type="evidence" value="ECO:0007669"/>
    <property type="project" value="TreeGrafter"/>
</dbReference>
<dbReference type="PROSITE" id="PS51192">
    <property type="entry name" value="HELICASE_ATP_BIND_1"/>
    <property type="match status" value="1"/>
</dbReference>
<dbReference type="GO" id="GO:0005737">
    <property type="term" value="C:cytoplasm"/>
    <property type="evidence" value="ECO:0007669"/>
    <property type="project" value="TreeGrafter"/>
</dbReference>
<dbReference type="InterPro" id="IPR027417">
    <property type="entry name" value="P-loop_NTPase"/>
</dbReference>
<feature type="domain" description="RNase III" evidence="10">
    <location>
        <begin position="880"/>
        <end position="1027"/>
    </location>
</feature>
<evidence type="ECO:0000259" key="12">
    <source>
        <dbReference type="PROSITE" id="PS51194"/>
    </source>
</evidence>
<evidence type="ECO:0000256" key="2">
    <source>
        <dbReference type="ARBA" id="ARBA00022737"/>
    </source>
</evidence>
<dbReference type="PANTHER" id="PTHR14950">
    <property type="entry name" value="DICER-RELATED"/>
    <property type="match status" value="1"/>
</dbReference>
<dbReference type="SMART" id="SM00535">
    <property type="entry name" value="RIBOc"/>
    <property type="match status" value="2"/>
</dbReference>
<feature type="coiled-coil region" evidence="9">
    <location>
        <begin position="472"/>
        <end position="499"/>
    </location>
</feature>
<dbReference type="Gene3D" id="1.10.1520.10">
    <property type="entry name" value="Ribonuclease III domain"/>
    <property type="match status" value="2"/>
</dbReference>
<dbReference type="SUPFAM" id="SSF52540">
    <property type="entry name" value="P-loop containing nucleoside triphosphate hydrolases"/>
    <property type="match status" value="1"/>
</dbReference>
<dbReference type="InterPro" id="IPR000999">
    <property type="entry name" value="RNase_III_dom"/>
</dbReference>
<evidence type="ECO:0000259" key="11">
    <source>
        <dbReference type="PROSITE" id="PS51192"/>
    </source>
</evidence>
<dbReference type="SUPFAM" id="SSF69065">
    <property type="entry name" value="RNase III domain-like"/>
    <property type="match status" value="2"/>
</dbReference>
<organism evidence="14 15">
    <name type="scientific">Sodiomyces alkalinus (strain CBS 110278 / VKM F-3762 / F11)</name>
    <name type="common">Alkaliphilic filamentous fungus</name>
    <dbReference type="NCBI Taxonomy" id="1314773"/>
    <lineage>
        <taxon>Eukaryota</taxon>
        <taxon>Fungi</taxon>
        <taxon>Dikarya</taxon>
        <taxon>Ascomycota</taxon>
        <taxon>Pezizomycotina</taxon>
        <taxon>Sordariomycetes</taxon>
        <taxon>Hypocreomycetidae</taxon>
        <taxon>Glomerellales</taxon>
        <taxon>Plectosphaerellaceae</taxon>
        <taxon>Sodiomyces</taxon>
    </lineage>
</organism>
<sequence>MDTGSGKTQVAVMRMRGELEREDPNKIIWFLARTVALCSQQHDVIKTQIPVTQTRLLLGSDNVDAWSDQETWDTILLNTRIVVSTPQILYDALSHAFVTMQRLSLIVFDEAHHCVKNDVGKRIMEKFYHDNKGKGLPVPHILGLTASPIMGSRSDGLEMLEKALDAVCKSPTIHRGELMSHVKKPALELAYYESKPVMDTPRSLLSLRATFQGLDILEDPYVLHLANQGTDRSLRKLERVLDKWDTYTQNQLKTFTYRSSQLLRELGSWAAEYYVWKVTEDAKSALVTRDPNFVSWTEDERQYLAKALNQIKPVKRTEADLTRDAVSEKVVLLMEHLLLGDDDTLGIVFVKERTTATLLAHLLATHPLTRHKYPRVGVVVGVSQYAARKKDIWDLSRTEEFQSLQRFRDGEINLLVATNVLEEGIDVPACNLVICFDPPDNLKSFIQRRGRARQKDSRLVILVDLNNPPKLLQSWEQMEAQMKSKYEDQDRELERLRQIEDSEPTPSEILVVESTGAQIDYDTAKSHLEHFCATLSPDRYVDSQPDFIIQNVWDGDSPLLKATVLLPSYVPEAVRIAESRNAWLTEKNAIKDAAFQAYAALYTAKLLNDHLLPLKAKDMMPSIERRPKALVSINGLVNPWVEVARAWENPGVLWATPVRFMDPHGICRGSYSMITPIALPELPPTLMYIERGSSHWTVEFGAQHSVPSTSTIDHASVLLALPFSHRWPSEDRRHVVRFVSEEGDLTIDQLGAKPFDVDEFMHQDSDSEYLIRDFAGCPYKYEKVLEKKPSQDQVQRAFRGYGDMPGFVDAPDDVAYLALKKWSRRIDFLHRETGDPTQEQASTKPYARVFPLPWARVDSIPSRHALFGACIPSILHHVEVRMVAKQLSCSVIRDLSISDLSLVVDAISSRSAREPGDYERLEFFGDSLLKMCATINVAALHLDLPEGYLALMKDCLVSNSRLCKAAVESGLDKFLLTRPFTGNKWRPIYVDALLDGGSADSGPRQVSSKTLADIVEALIGAVHADGGLSRSLSCIALFLPDIEWHRPDECRKLLYDHAPSDVPLPPTLAPLEDLLGYQFRKKALLVEATTHASYHGVDSFPLRTLERLEFLGDAVLDYIVVSRLYPLNLPPSATHLLKSATVNGDLLGFLALEHHIDQDKVIVSTSGGNSPIGPESPPPSPFSTPVAAMETDNAVGISDISDLADEPSTPSKKPTLKHEAYPLPLWKFLRHNSPNITAEQPSLEHRHAALRSRILAALRKGTRYPWALLARLRTPKFVSDQLEAVLGAVWVDSGDLSACEAVAARFGILGVLDRLISDGVHVLHPKEELGRLADQEKVKYIVTGVDGSDDEGNGVMDENEGVVPGVLSAFGGKNWQCRIMVGTRCVVELDGGVSREEVETKAAEVAVKVLVEEKKQRAAKNPGVGCGSGRG</sequence>
<dbReference type="OrthoDB" id="416741at2759"/>
<accession>A0A3N2Q9E8</accession>
<keyword evidence="4" id="KW-0378">Hydrolase</keyword>
<dbReference type="EMBL" id="ML119051">
    <property type="protein sequence ID" value="ROT43265.1"/>
    <property type="molecule type" value="Genomic_DNA"/>
</dbReference>
<dbReference type="Pfam" id="PF00270">
    <property type="entry name" value="DEAD"/>
    <property type="match status" value="1"/>
</dbReference>
<evidence type="ECO:0000259" key="13">
    <source>
        <dbReference type="PROSITE" id="PS51327"/>
    </source>
</evidence>
<dbReference type="Gene3D" id="3.40.50.300">
    <property type="entry name" value="P-loop containing nucleotide triphosphate hydrolases"/>
    <property type="match status" value="2"/>
</dbReference>
<dbReference type="STRING" id="1314773.A0A3N2Q9E8"/>
<keyword evidence="1" id="KW-0930">Antiviral protein</keyword>
<dbReference type="InterPro" id="IPR038248">
    <property type="entry name" value="Dicer_dimer_sf"/>
</dbReference>
<dbReference type="GO" id="GO:0005634">
    <property type="term" value="C:nucleus"/>
    <property type="evidence" value="ECO:0007669"/>
    <property type="project" value="TreeGrafter"/>
</dbReference>
<keyword evidence="5" id="KW-0347">Helicase</keyword>
<name>A0A3N2Q9E8_SODAK</name>
<keyword evidence="15" id="KW-1185">Reference proteome</keyword>
<dbReference type="Pfam" id="PF00271">
    <property type="entry name" value="Helicase_C"/>
    <property type="match status" value="1"/>
</dbReference>
<keyword evidence="8" id="KW-0694">RNA-binding</keyword>
<gene>
    <name evidence="14" type="ORF">SODALDRAFT_34821</name>
</gene>
<dbReference type="PROSITE" id="PS50142">
    <property type="entry name" value="RNASE_3_2"/>
    <property type="match status" value="2"/>
</dbReference>
<dbReference type="InterPro" id="IPR036389">
    <property type="entry name" value="RNase_III_sf"/>
</dbReference>
<dbReference type="GO" id="GO:0050688">
    <property type="term" value="P:regulation of defense response to virus"/>
    <property type="evidence" value="ECO:0007669"/>
    <property type="project" value="UniProtKB-KW"/>
</dbReference>
<dbReference type="CDD" id="cd00593">
    <property type="entry name" value="RIBOc"/>
    <property type="match status" value="2"/>
</dbReference>
<keyword evidence="2" id="KW-0677">Repeat</keyword>
<dbReference type="GeneID" id="39581829"/>